<dbReference type="NCBIfam" id="TIGR00594">
    <property type="entry name" value="polc"/>
    <property type="match status" value="1"/>
</dbReference>
<dbReference type="PANTHER" id="PTHR32294:SF0">
    <property type="entry name" value="DNA POLYMERASE III SUBUNIT ALPHA"/>
    <property type="match status" value="1"/>
</dbReference>
<dbReference type="RefSeq" id="WP_221861994.1">
    <property type="nucleotide sequence ID" value="NZ_JAIKTU010000013.1"/>
</dbReference>
<dbReference type="Pfam" id="PF01336">
    <property type="entry name" value="tRNA_anti-codon"/>
    <property type="match status" value="1"/>
</dbReference>
<evidence type="ECO:0000256" key="6">
    <source>
        <dbReference type="ARBA" id="ARBA00022695"/>
    </source>
</evidence>
<dbReference type="InterPro" id="IPR011708">
    <property type="entry name" value="DNA_pol3_alpha_NTPase_dom"/>
</dbReference>
<keyword evidence="7" id="KW-0235">DNA replication</keyword>
<evidence type="ECO:0000259" key="11">
    <source>
        <dbReference type="SMART" id="SM00481"/>
    </source>
</evidence>
<comment type="similarity">
    <text evidence="2">Belongs to the DNA polymerase type-C family. DnaE subfamily.</text>
</comment>
<feature type="domain" description="Polymerase/histidinol phosphatase N-terminal" evidence="11">
    <location>
        <begin position="7"/>
        <end position="74"/>
    </location>
</feature>
<dbReference type="Pfam" id="PF07733">
    <property type="entry name" value="DNA_pol3_alpha"/>
    <property type="match status" value="1"/>
</dbReference>
<keyword evidence="8" id="KW-0239">DNA-directed DNA polymerase</keyword>
<dbReference type="Pfam" id="PF14579">
    <property type="entry name" value="HHH_6"/>
    <property type="match status" value="1"/>
</dbReference>
<keyword evidence="5 12" id="KW-0808">Transferase</keyword>
<comment type="caution">
    <text evidence="12">The sequence shown here is derived from an EMBL/GenBank/DDBJ whole genome shotgun (WGS) entry which is preliminary data.</text>
</comment>
<evidence type="ECO:0000313" key="12">
    <source>
        <dbReference type="EMBL" id="MBY0756776.1"/>
    </source>
</evidence>
<gene>
    <name evidence="12" type="ORF">K5V21_15105</name>
</gene>
<evidence type="ECO:0000256" key="1">
    <source>
        <dbReference type="ARBA" id="ARBA00004496"/>
    </source>
</evidence>
<comment type="subcellular location">
    <subcellularLocation>
        <location evidence="1">Cytoplasm</location>
    </subcellularLocation>
</comment>
<dbReference type="Pfam" id="PF02811">
    <property type="entry name" value="PHP"/>
    <property type="match status" value="1"/>
</dbReference>
<dbReference type="Proteomes" id="UP001299068">
    <property type="component" value="Unassembled WGS sequence"/>
</dbReference>
<dbReference type="InterPro" id="IPR029460">
    <property type="entry name" value="DNAPol_HHH"/>
</dbReference>
<dbReference type="NCBIfam" id="NF005298">
    <property type="entry name" value="PRK06826.1"/>
    <property type="match status" value="1"/>
</dbReference>
<sequence>MENKKFCHLHLHTEYSLLDGSGKIKNLVKKAKELGMESMAITDHGVMYGCVDFYKAAKEEGIKPILGCEVYVASKSMLIKNVDKDNGTNHLVLLVKNETGYENLMKIVSAASIDGFYYKPRVDHDYLRDHSEGLIALSACLGGEVQKALLNENYEKAKDIALTYKDIFKEGFYLELQNHGMEEQRKVNELNIKLSKETGIPLVATNDVHYIEQRDSKSHDILMCIQTGKTVEDPDRRRYPSDQFYLKSADEMYDMFSYVKEALENTIKIADQCNFDYEFHVSKLPKFPLPTDEDDPYIYLRDTCFKGLLERYRVFDDIKNEEYNYDKIFKMREENEEAKVLIDRLDYELGVINQMGYVDYFLIVWDFIRYSNEQGIPTGPGRGSAAGSIVAFTLGITKIDPIKYSLLFERFLNPERVSMPDIDSDFCYERRQEVIDYVVEKYGENNVSQIITFGTMAARACIRDVGRAMNYSYAEVDRIAKMIPTMLGITIEKALDLNPELKTAYDTDMRVQNLIDVSKDLEGLPRHSSTHAAGVVIASKPLVEYVPLQKNEDMIVTQFGMNTLEELGLLKMDFLGLRTLTVMNDALRMIKYNRGVDIDLDKIDFDDREVYKMIGEGKTAGVFQLESAGMVSFMKELKPDSLEDIIAGISLYRPGPMAEIPRYIERKKNPDKVEYLTPELEDILNVTYGVMVYQEQVMEIVRKLAGYSMGRSDLVRRAMSKKKHKVMEEERKNFIYGIEDSDGNIEVPGCLRNGISEEIANKIYDMMMDFASYAFNKSHAAAYGVVGYQTAYLMKYYPVEMIAAMLNSVMGINEKVAGYIKFAESLGIQVVPPDINKSYSKFTVEGDKIIFGLAAIRNVGVNVVEGIVKAREGKGEFTSIMDFINKLDLGTINKRAVESLIKAGTFDSFKVFRSKLLAVYEKLMDGVAGDKKRNIDGQISLFAVEEEISMPEINYPNIKEFNKRNLLSMEKEMTGMYLSGHPLDEYAKSLDMQTTTSVISIFKVHKAIEENISKGINIEDIIDQMPIKDNQTVILGGILTEVNQKVTRNNTIMAFLKLEDLSGEIEVIVFPRTLDRVRESISEDALVTIKGRISLKEDEPPKLICEKIEGLEKVDSNKIYIRVNDEEEVKKANYELRTGFEEYKGEAAIYVFNASNNKSYRLAREAWINLDTDIITVLKDKYGEDNIKVISS</sequence>
<dbReference type="CDD" id="cd12113">
    <property type="entry name" value="PHP_PolIIIA_DnaE3"/>
    <property type="match status" value="1"/>
</dbReference>
<dbReference type="NCBIfam" id="NF004226">
    <property type="entry name" value="PRK05673.1"/>
    <property type="match status" value="1"/>
</dbReference>
<dbReference type="PANTHER" id="PTHR32294">
    <property type="entry name" value="DNA POLYMERASE III SUBUNIT ALPHA"/>
    <property type="match status" value="1"/>
</dbReference>
<evidence type="ECO:0000256" key="7">
    <source>
        <dbReference type="ARBA" id="ARBA00022705"/>
    </source>
</evidence>
<dbReference type="InterPro" id="IPR041931">
    <property type="entry name" value="DNA_pol3_alpha_thumb_dom"/>
</dbReference>
<dbReference type="InterPro" id="IPR004013">
    <property type="entry name" value="PHP_dom"/>
</dbReference>
<accession>A0ABS7L128</accession>
<proteinExistence type="inferred from homology"/>
<keyword evidence="6 12" id="KW-0548">Nucleotidyltransferase</keyword>
<dbReference type="InterPro" id="IPR003141">
    <property type="entry name" value="Pol/His_phosphatase_N"/>
</dbReference>
<dbReference type="Gene3D" id="1.10.150.870">
    <property type="match status" value="1"/>
</dbReference>
<dbReference type="Gene3D" id="1.10.10.1600">
    <property type="entry name" value="Bacterial DNA polymerase III alpha subunit, thumb domain"/>
    <property type="match status" value="1"/>
</dbReference>
<evidence type="ECO:0000313" key="13">
    <source>
        <dbReference type="Proteomes" id="UP001299068"/>
    </source>
</evidence>
<dbReference type="InterPro" id="IPR016195">
    <property type="entry name" value="Pol/histidinol_Pase-like"/>
</dbReference>
<dbReference type="InterPro" id="IPR004805">
    <property type="entry name" value="DnaE2/DnaE/PolC"/>
</dbReference>
<comment type="function">
    <text evidence="9">DNA polymerase III is a complex, multichain enzyme responsible for most of the replicative synthesis in bacteria. This DNA polymerase also exhibits 3' to 5' exonuclease activity. The alpha chain is the DNA polymerase.</text>
</comment>
<evidence type="ECO:0000256" key="5">
    <source>
        <dbReference type="ARBA" id="ARBA00022679"/>
    </source>
</evidence>
<dbReference type="InterPro" id="IPR004365">
    <property type="entry name" value="NA-bd_OB_tRNA"/>
</dbReference>
<name>A0ABS7L128_CLOSR</name>
<protein>
    <recommendedName>
        <fullName evidence="4">DNA polymerase III subunit alpha</fullName>
        <ecNumber evidence="3">2.7.7.7</ecNumber>
    </recommendedName>
</protein>
<dbReference type="SMART" id="SM00481">
    <property type="entry name" value="POLIIIAc"/>
    <property type="match status" value="1"/>
</dbReference>
<dbReference type="EC" id="2.7.7.7" evidence="3"/>
<evidence type="ECO:0000256" key="8">
    <source>
        <dbReference type="ARBA" id="ARBA00022932"/>
    </source>
</evidence>
<dbReference type="EMBL" id="JAIKTU010000013">
    <property type="protein sequence ID" value="MBY0756776.1"/>
    <property type="molecule type" value="Genomic_DNA"/>
</dbReference>
<evidence type="ECO:0000256" key="3">
    <source>
        <dbReference type="ARBA" id="ARBA00012417"/>
    </source>
</evidence>
<evidence type="ECO:0000256" key="2">
    <source>
        <dbReference type="ARBA" id="ARBA00009496"/>
    </source>
</evidence>
<evidence type="ECO:0000256" key="9">
    <source>
        <dbReference type="ARBA" id="ARBA00025611"/>
    </source>
</evidence>
<dbReference type="CDD" id="cd04485">
    <property type="entry name" value="DnaE_OBF"/>
    <property type="match status" value="1"/>
</dbReference>
<dbReference type="InterPro" id="IPR040982">
    <property type="entry name" value="DNA_pol3_finger"/>
</dbReference>
<evidence type="ECO:0000256" key="4">
    <source>
        <dbReference type="ARBA" id="ARBA00019114"/>
    </source>
</evidence>
<dbReference type="Pfam" id="PF17657">
    <property type="entry name" value="DNA_pol3_finger"/>
    <property type="match status" value="1"/>
</dbReference>
<reference evidence="12 13" key="1">
    <citation type="journal article" date="2021" name="Cell Host Microbe">
        <title>in vivo commensal control of Clostridioides difficile virulence.</title>
        <authorList>
            <person name="Girinathan B.P."/>
            <person name="Dibenedetto N."/>
            <person name="Worley J.N."/>
            <person name="Peltier J."/>
            <person name="Arrieta-Ortiz M.L."/>
            <person name="Rupa Christinal Immanuel S."/>
            <person name="Lavin R."/>
            <person name="Delaney M.L."/>
            <person name="Cummins C."/>
            <person name="Hoffmann M."/>
            <person name="Luo Y."/>
            <person name="Gonzalez-Escalona N."/>
            <person name="Allard M."/>
            <person name="Onderdonk A.B."/>
            <person name="Gerber G.K."/>
            <person name="Sonenshein A.L."/>
            <person name="Baliga N."/>
            <person name="Dupuy B."/>
            <person name="Bry L."/>
        </authorList>
    </citation>
    <scope>NUCLEOTIDE SEQUENCE [LARGE SCALE GENOMIC DNA]</scope>
    <source>
        <strain evidence="12 13">DSM 599</strain>
    </source>
</reference>
<dbReference type="Gene3D" id="3.20.20.140">
    <property type="entry name" value="Metal-dependent hydrolases"/>
    <property type="match status" value="1"/>
</dbReference>
<dbReference type="SUPFAM" id="SSF89550">
    <property type="entry name" value="PHP domain-like"/>
    <property type="match status" value="1"/>
</dbReference>
<evidence type="ECO:0000256" key="10">
    <source>
        <dbReference type="ARBA" id="ARBA00049244"/>
    </source>
</evidence>
<dbReference type="GO" id="GO:0003887">
    <property type="term" value="F:DNA-directed DNA polymerase activity"/>
    <property type="evidence" value="ECO:0007669"/>
    <property type="project" value="UniProtKB-EC"/>
</dbReference>
<comment type="catalytic activity">
    <reaction evidence="10">
        <text>DNA(n) + a 2'-deoxyribonucleoside 5'-triphosphate = DNA(n+1) + diphosphate</text>
        <dbReference type="Rhea" id="RHEA:22508"/>
        <dbReference type="Rhea" id="RHEA-COMP:17339"/>
        <dbReference type="Rhea" id="RHEA-COMP:17340"/>
        <dbReference type="ChEBI" id="CHEBI:33019"/>
        <dbReference type="ChEBI" id="CHEBI:61560"/>
        <dbReference type="ChEBI" id="CHEBI:173112"/>
        <dbReference type="EC" id="2.7.7.7"/>
    </reaction>
</comment>
<organism evidence="12 13">
    <name type="scientific">Clostridium sardiniense</name>
    <name type="common">Clostridium absonum</name>
    <dbReference type="NCBI Taxonomy" id="29369"/>
    <lineage>
        <taxon>Bacteria</taxon>
        <taxon>Bacillati</taxon>
        <taxon>Bacillota</taxon>
        <taxon>Clostridia</taxon>
        <taxon>Eubacteriales</taxon>
        <taxon>Clostridiaceae</taxon>
        <taxon>Clostridium</taxon>
    </lineage>
</organism>
<keyword evidence="13" id="KW-1185">Reference proteome</keyword>